<dbReference type="Gene3D" id="3.30.450.30">
    <property type="entry name" value="Dynein light chain 2a, cytoplasmic"/>
    <property type="match status" value="1"/>
</dbReference>
<reference evidence="4" key="1">
    <citation type="submission" date="2022-01" db="UniProtKB">
        <authorList>
            <consortium name="EnsemblMetazoa"/>
        </authorList>
    </citation>
    <scope>IDENTIFICATION</scope>
</reference>
<evidence type="ECO:0000256" key="1">
    <source>
        <dbReference type="ARBA" id="ARBA00007191"/>
    </source>
</evidence>
<accession>A0A8I6R8M3</accession>
<protein>
    <recommendedName>
        <fullName evidence="2">Ragulator complex protein LAMTOR2 homolog</fullName>
    </recommendedName>
</protein>
<dbReference type="OrthoDB" id="271745at2759"/>
<dbReference type="PANTHER" id="PTHR13323">
    <property type="entry name" value="LATE ENDOSOMAL/LYSOSOMAL MP1 INTERACTING PROTEIN"/>
    <property type="match status" value="1"/>
</dbReference>
<dbReference type="GO" id="GO:0005737">
    <property type="term" value="C:cytoplasm"/>
    <property type="evidence" value="ECO:0007669"/>
    <property type="project" value="UniProtKB-ARBA"/>
</dbReference>
<dbReference type="GeneID" id="106661835"/>
<dbReference type="AlphaFoldDB" id="A0A8I6R8M3"/>
<dbReference type="KEGG" id="clec:106661835"/>
<dbReference type="FunFam" id="3.30.450.30:FF:000004">
    <property type="entry name" value="ragulator complex protein LAMTOR2"/>
    <property type="match status" value="1"/>
</dbReference>
<evidence type="ECO:0000313" key="5">
    <source>
        <dbReference type="Proteomes" id="UP000494040"/>
    </source>
</evidence>
<dbReference type="SUPFAM" id="SSF103196">
    <property type="entry name" value="Roadblock/LC7 domain"/>
    <property type="match status" value="1"/>
</dbReference>
<evidence type="ECO:0000256" key="2">
    <source>
        <dbReference type="ARBA" id="ARBA00072715"/>
    </source>
</evidence>
<dbReference type="OMA" id="WAAYEKN"/>
<feature type="domain" description="Roadblock/LAMTOR2" evidence="3">
    <location>
        <begin position="7"/>
        <end position="95"/>
    </location>
</feature>
<dbReference type="GO" id="GO:0032008">
    <property type="term" value="P:positive regulation of TOR signaling"/>
    <property type="evidence" value="ECO:0007669"/>
    <property type="project" value="InterPro"/>
</dbReference>
<evidence type="ECO:0000259" key="3">
    <source>
        <dbReference type="SMART" id="SM00960"/>
    </source>
</evidence>
<name>A0A8I6R8M3_CIMLE</name>
<dbReference type="SMART" id="SM00960">
    <property type="entry name" value="Robl_LC7"/>
    <property type="match status" value="1"/>
</dbReference>
<dbReference type="GO" id="GO:0060090">
    <property type="term" value="F:molecular adaptor activity"/>
    <property type="evidence" value="ECO:0007669"/>
    <property type="project" value="InterPro"/>
</dbReference>
<dbReference type="InterPro" id="IPR004942">
    <property type="entry name" value="Roadblock/LAMTOR2_dom"/>
</dbReference>
<dbReference type="InterPro" id="IPR037587">
    <property type="entry name" value="LAMTOR2-like"/>
</dbReference>
<keyword evidence="5" id="KW-1185">Reference proteome</keyword>
<organism evidence="4 5">
    <name type="scientific">Cimex lectularius</name>
    <name type="common">Bed bug</name>
    <name type="synonym">Acanthia lectularia</name>
    <dbReference type="NCBI Taxonomy" id="79782"/>
    <lineage>
        <taxon>Eukaryota</taxon>
        <taxon>Metazoa</taxon>
        <taxon>Ecdysozoa</taxon>
        <taxon>Arthropoda</taxon>
        <taxon>Hexapoda</taxon>
        <taxon>Insecta</taxon>
        <taxon>Pterygota</taxon>
        <taxon>Neoptera</taxon>
        <taxon>Paraneoptera</taxon>
        <taxon>Hemiptera</taxon>
        <taxon>Heteroptera</taxon>
        <taxon>Panheteroptera</taxon>
        <taxon>Cimicomorpha</taxon>
        <taxon>Cimicidae</taxon>
        <taxon>Cimex</taxon>
    </lineage>
</organism>
<comment type="similarity">
    <text evidence="1">Belongs to the GAMAD family.</text>
</comment>
<dbReference type="GO" id="GO:0005085">
    <property type="term" value="F:guanyl-nucleotide exchange factor activity"/>
    <property type="evidence" value="ECO:0007669"/>
    <property type="project" value="InterPro"/>
</dbReference>
<evidence type="ECO:0000313" key="4">
    <source>
        <dbReference type="EnsemblMetazoa" id="XP_014241011.1"/>
    </source>
</evidence>
<dbReference type="Pfam" id="PF03259">
    <property type="entry name" value="Robl_LC7"/>
    <property type="match status" value="1"/>
</dbReference>
<proteinExistence type="inferred from homology"/>
<dbReference type="RefSeq" id="XP_014241011.1">
    <property type="nucleotide sequence ID" value="XM_014385525.2"/>
</dbReference>
<dbReference type="EnsemblMetazoa" id="XM_014385525.2">
    <property type="protein sequence ID" value="XP_014241011.1"/>
    <property type="gene ID" value="LOC106661835"/>
</dbReference>
<sequence length="125" mass="13339">MLRPRILSEVLSQANTSGVENALLLNNEGTLMAYSGYGNRDAIVTAAIASNIWAAYEKNGRTALKEDKLQMVLMECSEGKVVITQVANLLLCLCSNSAVGFGMLKEKADALATYLQGPIAQIVSS</sequence>
<dbReference type="CTD" id="28956"/>
<dbReference type="Proteomes" id="UP000494040">
    <property type="component" value="Unassembled WGS sequence"/>
</dbReference>